<accession>A0A6A6BQK8</accession>
<keyword evidence="2" id="KW-0812">Transmembrane</keyword>
<dbReference type="RefSeq" id="XP_033400583.1">
    <property type="nucleotide sequence ID" value="XM_033535290.1"/>
</dbReference>
<keyword evidence="2" id="KW-1133">Transmembrane helix</keyword>
<dbReference type="GeneID" id="54292784"/>
<keyword evidence="4" id="KW-1185">Reference proteome</keyword>
<dbReference type="Proteomes" id="UP000799438">
    <property type="component" value="Unassembled WGS sequence"/>
</dbReference>
<sequence>MSLCRRFGLAAWIRFASPDCLSECWTDGVCLRVRSRLLPCWFSVSLSSSCFVLGCIFVFGFVCVSFAAASCRRVLSISLSLSLGSPRSCSLPYPSPHSPAPP</sequence>
<keyword evidence="2" id="KW-0472">Membrane</keyword>
<feature type="transmembrane region" description="Helical" evidence="2">
    <location>
        <begin position="46"/>
        <end position="69"/>
    </location>
</feature>
<evidence type="ECO:0000313" key="3">
    <source>
        <dbReference type="EMBL" id="KAF2144871.1"/>
    </source>
</evidence>
<protein>
    <recommendedName>
        <fullName evidence="5">Transmembrane protein</fullName>
    </recommendedName>
</protein>
<evidence type="ECO:0000313" key="4">
    <source>
        <dbReference type="Proteomes" id="UP000799438"/>
    </source>
</evidence>
<evidence type="ECO:0008006" key="5">
    <source>
        <dbReference type="Google" id="ProtNLM"/>
    </source>
</evidence>
<evidence type="ECO:0000256" key="2">
    <source>
        <dbReference type="SAM" id="Phobius"/>
    </source>
</evidence>
<name>A0A6A6BQK8_9PEZI</name>
<feature type="compositionally biased region" description="Pro residues" evidence="1">
    <location>
        <begin position="93"/>
        <end position="102"/>
    </location>
</feature>
<reference evidence="3" key="1">
    <citation type="journal article" date="2020" name="Stud. Mycol.">
        <title>101 Dothideomycetes genomes: a test case for predicting lifestyles and emergence of pathogens.</title>
        <authorList>
            <person name="Haridas S."/>
            <person name="Albert R."/>
            <person name="Binder M."/>
            <person name="Bloem J."/>
            <person name="Labutti K."/>
            <person name="Salamov A."/>
            <person name="Andreopoulos B."/>
            <person name="Baker S."/>
            <person name="Barry K."/>
            <person name="Bills G."/>
            <person name="Bluhm B."/>
            <person name="Cannon C."/>
            <person name="Castanera R."/>
            <person name="Culley D."/>
            <person name="Daum C."/>
            <person name="Ezra D."/>
            <person name="Gonzalez J."/>
            <person name="Henrissat B."/>
            <person name="Kuo A."/>
            <person name="Liang C."/>
            <person name="Lipzen A."/>
            <person name="Lutzoni F."/>
            <person name="Magnuson J."/>
            <person name="Mondo S."/>
            <person name="Nolan M."/>
            <person name="Ohm R."/>
            <person name="Pangilinan J."/>
            <person name="Park H.-J."/>
            <person name="Ramirez L."/>
            <person name="Alfaro M."/>
            <person name="Sun H."/>
            <person name="Tritt A."/>
            <person name="Yoshinaga Y."/>
            <person name="Zwiers L.-H."/>
            <person name="Turgeon B."/>
            <person name="Goodwin S."/>
            <person name="Spatafora J."/>
            <person name="Crous P."/>
            <person name="Grigoriev I."/>
        </authorList>
    </citation>
    <scope>NUCLEOTIDE SEQUENCE</scope>
    <source>
        <strain evidence="3">CBS 121167</strain>
    </source>
</reference>
<dbReference type="EMBL" id="ML995478">
    <property type="protein sequence ID" value="KAF2144871.1"/>
    <property type="molecule type" value="Genomic_DNA"/>
</dbReference>
<feature type="region of interest" description="Disordered" evidence="1">
    <location>
        <begin position="83"/>
        <end position="102"/>
    </location>
</feature>
<evidence type="ECO:0000256" key="1">
    <source>
        <dbReference type="SAM" id="MobiDB-lite"/>
    </source>
</evidence>
<feature type="compositionally biased region" description="Low complexity" evidence="1">
    <location>
        <begin position="83"/>
        <end position="92"/>
    </location>
</feature>
<proteinExistence type="predicted"/>
<organism evidence="3 4">
    <name type="scientific">Aplosporella prunicola CBS 121167</name>
    <dbReference type="NCBI Taxonomy" id="1176127"/>
    <lineage>
        <taxon>Eukaryota</taxon>
        <taxon>Fungi</taxon>
        <taxon>Dikarya</taxon>
        <taxon>Ascomycota</taxon>
        <taxon>Pezizomycotina</taxon>
        <taxon>Dothideomycetes</taxon>
        <taxon>Dothideomycetes incertae sedis</taxon>
        <taxon>Botryosphaeriales</taxon>
        <taxon>Aplosporellaceae</taxon>
        <taxon>Aplosporella</taxon>
    </lineage>
</organism>
<dbReference type="AlphaFoldDB" id="A0A6A6BQK8"/>
<gene>
    <name evidence="3" type="ORF">K452DRAFT_131409</name>
</gene>